<comment type="subcellular location">
    <subcellularLocation>
        <location evidence="1">Secreted</location>
    </subcellularLocation>
</comment>
<evidence type="ECO:0000256" key="3">
    <source>
        <dbReference type="ARBA" id="ARBA00022525"/>
    </source>
</evidence>
<dbReference type="OrthoDB" id="8183961at2759"/>
<dbReference type="SUPFAM" id="SSF53474">
    <property type="entry name" value="alpha/beta-Hydrolases"/>
    <property type="match status" value="1"/>
</dbReference>
<proteinExistence type="inferred from homology"/>
<evidence type="ECO:0000313" key="7">
    <source>
        <dbReference type="EMBL" id="KAG8222819.1"/>
    </source>
</evidence>
<dbReference type="AlphaFoldDB" id="A0A8K0JUZ3"/>
<reference evidence="7" key="2">
    <citation type="submission" date="2017-10" db="EMBL/GenBank/DDBJ databases">
        <title>Ladona fulva Genome sequencing and assembly.</title>
        <authorList>
            <person name="Murali S."/>
            <person name="Richards S."/>
            <person name="Bandaranaike D."/>
            <person name="Bellair M."/>
            <person name="Blankenburg K."/>
            <person name="Chao H."/>
            <person name="Dinh H."/>
            <person name="Doddapaneni H."/>
            <person name="Dugan-Rocha S."/>
            <person name="Elkadiri S."/>
            <person name="Gnanaolivu R."/>
            <person name="Hernandez B."/>
            <person name="Skinner E."/>
            <person name="Javaid M."/>
            <person name="Lee S."/>
            <person name="Li M."/>
            <person name="Ming W."/>
            <person name="Munidasa M."/>
            <person name="Muniz J."/>
            <person name="Nguyen L."/>
            <person name="Hughes D."/>
            <person name="Osuji N."/>
            <person name="Pu L.-L."/>
            <person name="Puazo M."/>
            <person name="Qu C."/>
            <person name="Quiroz J."/>
            <person name="Raj R."/>
            <person name="Weissenberger G."/>
            <person name="Xin Y."/>
            <person name="Zou X."/>
            <person name="Han Y."/>
            <person name="Worley K."/>
            <person name="Muzny D."/>
            <person name="Gibbs R."/>
        </authorList>
    </citation>
    <scope>NUCLEOTIDE SEQUENCE</scope>
    <source>
        <strain evidence="7">Sampled in the wild</strain>
    </source>
</reference>
<name>A0A8K0JUZ3_LADFU</name>
<evidence type="ECO:0000259" key="6">
    <source>
        <dbReference type="Pfam" id="PF00151"/>
    </source>
</evidence>
<dbReference type="GO" id="GO:0005615">
    <property type="term" value="C:extracellular space"/>
    <property type="evidence" value="ECO:0007669"/>
    <property type="project" value="TreeGrafter"/>
</dbReference>
<keyword evidence="3" id="KW-0964">Secreted</keyword>
<dbReference type="InterPro" id="IPR029058">
    <property type="entry name" value="AB_hydrolase_fold"/>
</dbReference>
<dbReference type="PANTHER" id="PTHR11610:SF172">
    <property type="entry name" value="LIPASE MEMBER H-A-LIKE PROTEIN"/>
    <property type="match status" value="1"/>
</dbReference>
<keyword evidence="8" id="KW-1185">Reference proteome</keyword>
<dbReference type="PANTHER" id="PTHR11610">
    <property type="entry name" value="LIPASE"/>
    <property type="match status" value="1"/>
</dbReference>
<evidence type="ECO:0000256" key="5">
    <source>
        <dbReference type="SAM" id="MobiDB-lite"/>
    </source>
</evidence>
<comment type="similarity">
    <text evidence="2 4">Belongs to the AB hydrolase superfamily. Lipase family.</text>
</comment>
<dbReference type="InterPro" id="IPR000734">
    <property type="entry name" value="TAG_lipase"/>
</dbReference>
<reference evidence="7" key="1">
    <citation type="submission" date="2013-04" db="EMBL/GenBank/DDBJ databases">
        <authorList>
            <person name="Qu J."/>
            <person name="Murali S.C."/>
            <person name="Bandaranaike D."/>
            <person name="Bellair M."/>
            <person name="Blankenburg K."/>
            <person name="Chao H."/>
            <person name="Dinh H."/>
            <person name="Doddapaneni H."/>
            <person name="Downs B."/>
            <person name="Dugan-Rocha S."/>
            <person name="Elkadiri S."/>
            <person name="Gnanaolivu R.D."/>
            <person name="Hernandez B."/>
            <person name="Javaid M."/>
            <person name="Jayaseelan J.C."/>
            <person name="Lee S."/>
            <person name="Li M."/>
            <person name="Ming W."/>
            <person name="Munidasa M."/>
            <person name="Muniz J."/>
            <person name="Nguyen L."/>
            <person name="Ongeri F."/>
            <person name="Osuji N."/>
            <person name="Pu L.-L."/>
            <person name="Puazo M."/>
            <person name="Qu C."/>
            <person name="Quiroz J."/>
            <person name="Raj R."/>
            <person name="Weissenberger G."/>
            <person name="Xin Y."/>
            <person name="Zou X."/>
            <person name="Han Y."/>
            <person name="Richards S."/>
            <person name="Worley K."/>
            <person name="Muzny D."/>
            <person name="Gibbs R."/>
        </authorList>
    </citation>
    <scope>NUCLEOTIDE SEQUENCE</scope>
    <source>
        <strain evidence="7">Sampled in the wild</strain>
    </source>
</reference>
<gene>
    <name evidence="7" type="ORF">J437_LFUL005025</name>
</gene>
<evidence type="ECO:0000256" key="1">
    <source>
        <dbReference type="ARBA" id="ARBA00004613"/>
    </source>
</evidence>
<dbReference type="Pfam" id="PF00151">
    <property type="entry name" value="Lipase"/>
    <property type="match status" value="1"/>
</dbReference>
<dbReference type="GO" id="GO:0016298">
    <property type="term" value="F:lipase activity"/>
    <property type="evidence" value="ECO:0007669"/>
    <property type="project" value="InterPro"/>
</dbReference>
<sequence>MEGARVKMLDPPKDTLKSHELTVHGWDPLRTDAILVHGYMGGDGKVPMAVLRDAYRKNGRYNVFVLDWGALAKAPCYTAAVQNLRPVARCLAQLFGSLIHVRGRSDQSICVGHSLGAHVCGLTSNFLGYPLHRILALDPARPLIHSMPGMGKLDAGDAHSVVVLHTNAGFYGESGRIGDVDFCINGGRSQPFCSNSSNEALCSHLRSVCYLAESLDPEKARTAVPCARRCPTGARPGKRPGQPLAMGALTPMG</sequence>
<dbReference type="EMBL" id="KZ308144">
    <property type="protein sequence ID" value="KAG8222819.1"/>
    <property type="molecule type" value="Genomic_DNA"/>
</dbReference>
<comment type="caution">
    <text evidence="7">The sequence shown here is derived from an EMBL/GenBank/DDBJ whole genome shotgun (WGS) entry which is preliminary data.</text>
</comment>
<dbReference type="Gene3D" id="3.40.50.1820">
    <property type="entry name" value="alpha/beta hydrolase"/>
    <property type="match status" value="1"/>
</dbReference>
<feature type="domain" description="Lipase" evidence="6">
    <location>
        <begin position="34"/>
        <end position="227"/>
    </location>
</feature>
<dbReference type="InterPro" id="IPR013818">
    <property type="entry name" value="Lipase"/>
</dbReference>
<evidence type="ECO:0000256" key="2">
    <source>
        <dbReference type="ARBA" id="ARBA00010701"/>
    </source>
</evidence>
<organism evidence="7 8">
    <name type="scientific">Ladona fulva</name>
    <name type="common">Scarce chaser dragonfly</name>
    <name type="synonym">Libellula fulva</name>
    <dbReference type="NCBI Taxonomy" id="123851"/>
    <lineage>
        <taxon>Eukaryota</taxon>
        <taxon>Metazoa</taxon>
        <taxon>Ecdysozoa</taxon>
        <taxon>Arthropoda</taxon>
        <taxon>Hexapoda</taxon>
        <taxon>Insecta</taxon>
        <taxon>Pterygota</taxon>
        <taxon>Palaeoptera</taxon>
        <taxon>Odonata</taxon>
        <taxon>Epiprocta</taxon>
        <taxon>Anisoptera</taxon>
        <taxon>Libelluloidea</taxon>
        <taxon>Libellulidae</taxon>
        <taxon>Ladona</taxon>
    </lineage>
</organism>
<dbReference type="GO" id="GO:0016042">
    <property type="term" value="P:lipid catabolic process"/>
    <property type="evidence" value="ECO:0007669"/>
    <property type="project" value="TreeGrafter"/>
</dbReference>
<accession>A0A8K0JUZ3</accession>
<protein>
    <recommendedName>
        <fullName evidence="6">Lipase domain-containing protein</fullName>
    </recommendedName>
</protein>
<dbReference type="GO" id="GO:0017171">
    <property type="term" value="F:serine hydrolase activity"/>
    <property type="evidence" value="ECO:0007669"/>
    <property type="project" value="TreeGrafter"/>
</dbReference>
<evidence type="ECO:0000256" key="4">
    <source>
        <dbReference type="RuleBase" id="RU004262"/>
    </source>
</evidence>
<evidence type="ECO:0000313" key="8">
    <source>
        <dbReference type="Proteomes" id="UP000792457"/>
    </source>
</evidence>
<feature type="region of interest" description="Disordered" evidence="5">
    <location>
        <begin position="232"/>
        <end position="253"/>
    </location>
</feature>
<dbReference type="Proteomes" id="UP000792457">
    <property type="component" value="Unassembled WGS sequence"/>
</dbReference>